<dbReference type="Proteomes" id="UP001517367">
    <property type="component" value="Unassembled WGS sequence"/>
</dbReference>
<dbReference type="CDD" id="cd01834">
    <property type="entry name" value="SGNH_hydrolase_like_2"/>
    <property type="match status" value="1"/>
</dbReference>
<keyword evidence="4" id="KW-1185">Reference proteome</keyword>
<dbReference type="SUPFAM" id="SSF52266">
    <property type="entry name" value="SGNH hydrolase"/>
    <property type="match status" value="1"/>
</dbReference>
<reference evidence="3 4" key="1">
    <citation type="submission" date="2024-12" db="EMBL/GenBank/DDBJ databases">
        <authorList>
            <person name="Hu S."/>
        </authorList>
    </citation>
    <scope>NUCLEOTIDE SEQUENCE [LARGE SCALE GENOMIC DNA]</scope>
    <source>
        <strain evidence="3 4">P-25</strain>
    </source>
</reference>
<evidence type="ECO:0000259" key="2">
    <source>
        <dbReference type="Pfam" id="PF13472"/>
    </source>
</evidence>
<name>A0ABW9JD10_9SPHI</name>
<dbReference type="InterPro" id="IPR036514">
    <property type="entry name" value="SGNH_hydro_sf"/>
</dbReference>
<dbReference type="Gene3D" id="3.40.50.1110">
    <property type="entry name" value="SGNH hydrolase"/>
    <property type="match status" value="1"/>
</dbReference>
<dbReference type="PANTHER" id="PTHR30383:SF5">
    <property type="entry name" value="SGNH HYDROLASE-TYPE ESTERASE DOMAIN-CONTAINING PROTEIN"/>
    <property type="match status" value="1"/>
</dbReference>
<comment type="caution">
    <text evidence="3">The sequence shown here is derived from an EMBL/GenBank/DDBJ whole genome shotgun (WGS) entry which is preliminary data.</text>
</comment>
<gene>
    <name evidence="3" type="ORF">E5L68_002715</name>
</gene>
<keyword evidence="3" id="KW-0378">Hydrolase</keyword>
<evidence type="ECO:0000256" key="1">
    <source>
        <dbReference type="SAM" id="SignalP"/>
    </source>
</evidence>
<dbReference type="Pfam" id="PF13472">
    <property type="entry name" value="Lipase_GDSL_2"/>
    <property type="match status" value="1"/>
</dbReference>
<organism evidence="3 4">
    <name type="scientific">Pedobacter helvus</name>
    <dbReference type="NCBI Taxonomy" id="2563444"/>
    <lineage>
        <taxon>Bacteria</taxon>
        <taxon>Pseudomonadati</taxon>
        <taxon>Bacteroidota</taxon>
        <taxon>Sphingobacteriia</taxon>
        <taxon>Sphingobacteriales</taxon>
        <taxon>Sphingobacteriaceae</taxon>
        <taxon>Pedobacter</taxon>
    </lineage>
</organism>
<keyword evidence="1" id="KW-0732">Signal</keyword>
<dbReference type="InterPro" id="IPR051532">
    <property type="entry name" value="Ester_Hydrolysis_Enzymes"/>
</dbReference>
<sequence>MKKITVGFLLALTAGSQVNAQTLKPFKNGDKIAFVGNSITEAGYYGSNVWLYYMTRFPEQRITVLNTGIGGDVVGQMNARFEDDVLPKKPNVVVLTFGMNDTGYMEYNQAGAEEFAKKKVEKSYNDYLLLEAKLKKQPSITPVIMSSSPYDETMKNKNNYYKDKSKAMEQIVAFQQEAAKKNGWAYVDLFHPMTEINLREQKAKPEFTITGPDRIHPGRGGHLIMAATFLKNQGLAGKPVAKIDIDAKKGTAVVENAKVEVTKKSDAGVSFNYLANALPFPIDSVSGVWENPQTQADALAVYPFIEEFNQELLKVKNLKKGNYNLIIDGKKISTFSADSLAKGINMALLSNTPQYQQAKAVMYLNDLRLDLEKKLREYYWLQFNYFKGEDLLFADTELAFEKVNEEAKKNWFVKSKMGVYQTARFPEVRKMWQENVNQLTDRIYEINQPKSHLVEIVAVK</sequence>
<feature type="signal peptide" evidence="1">
    <location>
        <begin position="1"/>
        <end position="20"/>
    </location>
</feature>
<protein>
    <submittedName>
        <fullName evidence="3">SGNH/GDSL hydrolase family protein</fullName>
        <ecNumber evidence="3">3.1.-.-</ecNumber>
    </submittedName>
</protein>
<dbReference type="EC" id="3.1.-.-" evidence="3"/>
<feature type="domain" description="SGNH hydrolase-type esterase" evidence="2">
    <location>
        <begin position="34"/>
        <end position="222"/>
    </location>
</feature>
<feature type="chain" id="PRO_5046088954" evidence="1">
    <location>
        <begin position="21"/>
        <end position="460"/>
    </location>
</feature>
<evidence type="ECO:0000313" key="3">
    <source>
        <dbReference type="EMBL" id="MFN0290284.1"/>
    </source>
</evidence>
<dbReference type="InterPro" id="IPR013830">
    <property type="entry name" value="SGNH_hydro"/>
</dbReference>
<dbReference type="PANTHER" id="PTHR30383">
    <property type="entry name" value="THIOESTERASE 1/PROTEASE 1/LYSOPHOSPHOLIPASE L1"/>
    <property type="match status" value="1"/>
</dbReference>
<dbReference type="GO" id="GO:0016787">
    <property type="term" value="F:hydrolase activity"/>
    <property type="evidence" value="ECO:0007669"/>
    <property type="project" value="UniProtKB-KW"/>
</dbReference>
<dbReference type="RefSeq" id="WP_171046893.1">
    <property type="nucleotide sequence ID" value="NZ_SRMP02000001.1"/>
</dbReference>
<accession>A0ABW9JD10</accession>
<dbReference type="EMBL" id="SRMP02000001">
    <property type="protein sequence ID" value="MFN0290284.1"/>
    <property type="molecule type" value="Genomic_DNA"/>
</dbReference>
<evidence type="ECO:0000313" key="4">
    <source>
        <dbReference type="Proteomes" id="UP001517367"/>
    </source>
</evidence>
<proteinExistence type="predicted"/>